<reference evidence="2 3" key="1">
    <citation type="submission" date="2012-05" db="EMBL/GenBank/DDBJ databases">
        <title>Finished chromosome of genome of Chamaesiphon sp. PCC 6605.</title>
        <authorList>
            <consortium name="US DOE Joint Genome Institute"/>
            <person name="Gugger M."/>
            <person name="Coursin T."/>
            <person name="Rippka R."/>
            <person name="Tandeau De Marsac N."/>
            <person name="Huntemann M."/>
            <person name="Wei C.-L."/>
            <person name="Han J."/>
            <person name="Detter J.C."/>
            <person name="Han C."/>
            <person name="Tapia R."/>
            <person name="Chen A."/>
            <person name="Kyrpides N."/>
            <person name="Mavromatis K."/>
            <person name="Markowitz V."/>
            <person name="Szeto E."/>
            <person name="Ivanova N."/>
            <person name="Pagani I."/>
            <person name="Pati A."/>
            <person name="Goodwin L."/>
            <person name="Nordberg H.P."/>
            <person name="Cantor M.N."/>
            <person name="Hua S.X."/>
            <person name="Woyke T."/>
            <person name="Kerfeld C.A."/>
        </authorList>
    </citation>
    <scope>NUCLEOTIDE SEQUENCE [LARGE SCALE GENOMIC DNA]</scope>
    <source>
        <strain evidence="3">ATCC 27169 / PCC 6605</strain>
    </source>
</reference>
<proteinExistence type="predicted"/>
<gene>
    <name evidence="2" type="ORF">Cha6605_1447</name>
</gene>
<dbReference type="PANTHER" id="PTHR20992:SF9">
    <property type="entry name" value="AT15442P-RELATED"/>
    <property type="match status" value="1"/>
</dbReference>
<dbReference type="InterPro" id="IPR005240">
    <property type="entry name" value="DUF389"/>
</dbReference>
<feature type="transmembrane region" description="Helical" evidence="1">
    <location>
        <begin position="53"/>
        <end position="78"/>
    </location>
</feature>
<feature type="transmembrane region" description="Helical" evidence="1">
    <location>
        <begin position="84"/>
        <end position="105"/>
    </location>
</feature>
<dbReference type="Proteomes" id="UP000010366">
    <property type="component" value="Chromosome"/>
</dbReference>
<dbReference type="KEGG" id="cmp:Cha6605_1447"/>
<protein>
    <submittedName>
        <fullName evidence="2">Putative membrane protein</fullName>
    </submittedName>
</protein>
<dbReference type="EMBL" id="CP003600">
    <property type="protein sequence ID" value="AFY92617.1"/>
    <property type="molecule type" value="Genomic_DNA"/>
</dbReference>
<sequence>MGTSQNSMILSATARLTYWFAKNLGVDNIRKERVYLDLAQSLTLTDASYWIQVLLAAGIATLGLVLNSPAVIIGAMLISPLMGSILASGLALATGDAILAIRAIFNRSAGRRTAVFYQLGCDYLYGDARVFSPKYRCRSRARSSANVAGCGSREHLGTVISR</sequence>
<dbReference type="Pfam" id="PF04087">
    <property type="entry name" value="DUF389"/>
    <property type="match status" value="1"/>
</dbReference>
<name>K9UBX4_CHAP6</name>
<dbReference type="STRING" id="1173020.Cha6605_1447"/>
<dbReference type="HOGENOM" id="CLU_1632402_0_0_3"/>
<evidence type="ECO:0000313" key="2">
    <source>
        <dbReference type="EMBL" id="AFY92617.1"/>
    </source>
</evidence>
<keyword evidence="1" id="KW-0812">Transmembrane</keyword>
<dbReference type="OrthoDB" id="9790659at2"/>
<dbReference type="PATRIC" id="fig|1173020.3.peg.1672"/>
<organism evidence="2 3">
    <name type="scientific">Chamaesiphon minutus (strain ATCC 27169 / PCC 6605)</name>
    <dbReference type="NCBI Taxonomy" id="1173020"/>
    <lineage>
        <taxon>Bacteria</taxon>
        <taxon>Bacillati</taxon>
        <taxon>Cyanobacteriota</taxon>
        <taxon>Cyanophyceae</taxon>
        <taxon>Gomontiellales</taxon>
        <taxon>Chamaesiphonaceae</taxon>
        <taxon>Chamaesiphon</taxon>
    </lineage>
</organism>
<evidence type="ECO:0000313" key="3">
    <source>
        <dbReference type="Proteomes" id="UP000010366"/>
    </source>
</evidence>
<evidence type="ECO:0000256" key="1">
    <source>
        <dbReference type="SAM" id="Phobius"/>
    </source>
</evidence>
<dbReference type="eggNOG" id="COG1808">
    <property type="taxonomic scope" value="Bacteria"/>
</dbReference>
<keyword evidence="1" id="KW-1133">Transmembrane helix</keyword>
<dbReference type="PANTHER" id="PTHR20992">
    <property type="entry name" value="AT15442P-RELATED"/>
    <property type="match status" value="1"/>
</dbReference>
<keyword evidence="1" id="KW-0472">Membrane</keyword>
<dbReference type="AlphaFoldDB" id="K9UBX4"/>
<keyword evidence="3" id="KW-1185">Reference proteome</keyword>
<accession>K9UBX4</accession>